<dbReference type="RefSeq" id="YP_010050883.1">
    <property type="nucleotide sequence ID" value="NC_054435.1"/>
</dbReference>
<protein>
    <submittedName>
        <fullName evidence="1">Head-to-tail stopper</fullName>
    </submittedName>
</protein>
<keyword evidence="2" id="KW-1185">Reference proteome</keyword>
<sequence length="118" mass="12723">MLGYTTKIAIVKPARVVDRHNSETFEYNPDKGATVVDVEPLVSVQPTSQAEDSTGRVMLTSGWQLVTPPGVDLPLEAVDRVRFAGREADVAGEVARWPHPVIRGAVHHVEAQLTAVSG</sequence>
<dbReference type="GeneID" id="63911621"/>
<gene>
    <name evidence="1" type="primary">15</name>
    <name evidence="1" type="ORF">SEA_DARDANUS_15</name>
</gene>
<organism evidence="1 2">
    <name type="scientific">Gordonia phage Dardanus</name>
    <dbReference type="NCBI Taxonomy" id="2588489"/>
    <lineage>
        <taxon>Viruses</taxon>
        <taxon>Duplodnaviria</taxon>
        <taxon>Heunggongvirae</taxon>
        <taxon>Uroviricota</taxon>
        <taxon>Caudoviricetes</taxon>
        <taxon>Ruthgordonvirinae</taxon>
        <taxon>Dardanusvirus</taxon>
        <taxon>Dardanusvirus dardanus</taxon>
    </lineage>
</organism>
<evidence type="ECO:0000313" key="1">
    <source>
        <dbReference type="EMBL" id="QDH85052.1"/>
    </source>
</evidence>
<name>A0A514CX07_9CAUD</name>
<dbReference type="EMBL" id="MN010758">
    <property type="protein sequence ID" value="QDH85052.1"/>
    <property type="molecule type" value="Genomic_DNA"/>
</dbReference>
<dbReference type="KEGG" id="vg:63911621"/>
<reference evidence="1 2" key="1">
    <citation type="submission" date="2019-05" db="EMBL/GenBank/DDBJ databases">
        <authorList>
            <person name="Bordelon H.A."/>
            <person name="Brister E.M."/>
            <person name="Bryans A.M."/>
            <person name="Calk A.E."/>
            <person name="Capers C."/>
            <person name="Corrent J.M."/>
            <person name="Delphin C.N."/>
            <person name="Erbelding G.W."/>
            <person name="Gottschalck B.A."/>
            <person name="Hale B.T."/>
            <person name="Jones N.T."/>
            <person name="Mire A.R."/>
            <person name="Perkins A.R."/>
            <person name="Quackenbush R.D."/>
            <person name="Rogers C.S."/>
            <person name="Stewart N.C."/>
            <person name="Threeton H.N."/>
            <person name="Wiggins Z.F."/>
            <person name="Hancock A.M."/>
            <person name="Gissendanner C.R."/>
            <person name="Findley A.M."/>
            <person name="Wills S.J."/>
            <person name="Clifford K.A."/>
            <person name="Elmore F.L."/>
            <person name="Knight M.S."/>
            <person name="Le K."/>
            <person name="Lobaina D."/>
            <person name="Nougues D."/>
            <person name="Salama A."/>
            <person name="Stoeber S.D."/>
            <person name="Sweeney K.J."/>
            <person name="Truong T.G."/>
            <person name="Alvaro L.E."/>
            <person name="Isern S."/>
            <person name="Michael S.F."/>
            <person name="Monti D.L."/>
            <person name="Garlena R.A."/>
            <person name="Russell D.A."/>
            <person name="Pope W.H."/>
            <person name="Jacobs-Sera D."/>
            <person name="Hatfull G.F."/>
        </authorList>
    </citation>
    <scope>NUCLEOTIDE SEQUENCE [LARGE SCALE GENOMIC DNA]</scope>
</reference>
<proteinExistence type="predicted"/>
<dbReference type="Proteomes" id="UP000318136">
    <property type="component" value="Segment"/>
</dbReference>
<accession>A0A514CX07</accession>
<evidence type="ECO:0000313" key="2">
    <source>
        <dbReference type="Proteomes" id="UP000318136"/>
    </source>
</evidence>